<name>A0A2V1DUT5_9PLEO</name>
<dbReference type="InterPro" id="IPR044926">
    <property type="entry name" value="RGS_subdomain_2"/>
</dbReference>
<dbReference type="Gene3D" id="1.10.167.10">
    <property type="entry name" value="Regulator of G-protein Signalling 4, domain 2"/>
    <property type="match status" value="1"/>
</dbReference>
<dbReference type="STRING" id="97972.A0A2V1DUT5"/>
<keyword evidence="3" id="KW-1185">Reference proteome</keyword>
<dbReference type="Proteomes" id="UP000244855">
    <property type="component" value="Unassembled WGS sequence"/>
</dbReference>
<evidence type="ECO:0000256" key="1">
    <source>
        <dbReference type="SAM" id="Phobius"/>
    </source>
</evidence>
<evidence type="ECO:0000313" key="3">
    <source>
        <dbReference type="Proteomes" id="UP000244855"/>
    </source>
</evidence>
<protein>
    <recommendedName>
        <fullName evidence="4">RGS domain-containing protein</fullName>
    </recommendedName>
</protein>
<feature type="transmembrane region" description="Helical" evidence="1">
    <location>
        <begin position="20"/>
        <end position="45"/>
    </location>
</feature>
<dbReference type="SUPFAM" id="SSF48097">
    <property type="entry name" value="Regulator of G-protein signaling, RGS"/>
    <property type="match status" value="1"/>
</dbReference>
<sequence>MDVSKLNIYNFPPLPAKWDRIGIFFVSFAAAWTTFLLLGMGFCWYNRHLPILKIRCLPLFFGSVIFLHLYWCMAQIVYPIGRSMPITIAYTVQYFIMGTWFPLGIALFHAANLRFLHVAKLQKRFAVADAVREEARSSSRLPWLRRFHNMSYTRRVITLILIGVAIQARMIPFMWVLCEKYHPSFGIPGTEISGATLPQQVIDLGRGWEWWPSVVWQFIWTWGVAPFLIIRAWNIRDTMGWRTQTIGACLSGLHATPMFLIASYVPAFNGINAYFPPSQWIHLHTFFLEIITVFIPAYEVIKHYMLMKQTEKRRTSWDSESGQTINMEIPVGGKNASRHGSIAGSSLISELKESKVERVLGMATLHRALSECPAPLLEFSAYSDFSAENIAFLIHVSRWKDTFHRELEKSAEGEVNLEQRAGDFNSALEIYIQFISARDAEFPLNLSWDQLKCLEEIFEGPARIVQGEHGKNAHSPFSFDAPLSPDSEQTRVSGNFLIANYTGEIPQSFTPTVFDVAEKHIQNLVLRNTWPKFVKDVRIVRTKSISSVSSYWSGKTQSTL</sequence>
<dbReference type="AlphaFoldDB" id="A0A2V1DUT5"/>
<keyword evidence="1" id="KW-1133">Transmembrane helix</keyword>
<reference evidence="2 3" key="1">
    <citation type="journal article" date="2018" name="Sci. Rep.">
        <title>Comparative genomics provides insights into the lifestyle and reveals functional heterogeneity of dark septate endophytic fungi.</title>
        <authorList>
            <person name="Knapp D.G."/>
            <person name="Nemeth J.B."/>
            <person name="Barry K."/>
            <person name="Hainaut M."/>
            <person name="Henrissat B."/>
            <person name="Johnson J."/>
            <person name="Kuo A."/>
            <person name="Lim J.H.P."/>
            <person name="Lipzen A."/>
            <person name="Nolan M."/>
            <person name="Ohm R.A."/>
            <person name="Tamas L."/>
            <person name="Grigoriev I.V."/>
            <person name="Spatafora J.W."/>
            <person name="Nagy L.G."/>
            <person name="Kovacs G.M."/>
        </authorList>
    </citation>
    <scope>NUCLEOTIDE SEQUENCE [LARGE SCALE GENOMIC DNA]</scope>
    <source>
        <strain evidence="2 3">DSE2036</strain>
    </source>
</reference>
<feature type="transmembrane region" description="Helical" evidence="1">
    <location>
        <begin position="57"/>
        <end position="80"/>
    </location>
</feature>
<dbReference type="EMBL" id="KZ805347">
    <property type="protein sequence ID" value="PVI02093.1"/>
    <property type="molecule type" value="Genomic_DNA"/>
</dbReference>
<accession>A0A2V1DUT5</accession>
<feature type="transmembrane region" description="Helical" evidence="1">
    <location>
        <begin position="280"/>
        <end position="301"/>
    </location>
</feature>
<proteinExistence type="predicted"/>
<dbReference type="InterPro" id="IPR036305">
    <property type="entry name" value="RGS_sf"/>
</dbReference>
<feature type="transmembrane region" description="Helical" evidence="1">
    <location>
        <begin position="214"/>
        <end position="233"/>
    </location>
</feature>
<dbReference type="OrthoDB" id="5313079at2759"/>
<evidence type="ECO:0000313" key="2">
    <source>
        <dbReference type="EMBL" id="PVI02093.1"/>
    </source>
</evidence>
<evidence type="ECO:0008006" key="4">
    <source>
        <dbReference type="Google" id="ProtNLM"/>
    </source>
</evidence>
<organism evidence="2 3">
    <name type="scientific">Periconia macrospinosa</name>
    <dbReference type="NCBI Taxonomy" id="97972"/>
    <lineage>
        <taxon>Eukaryota</taxon>
        <taxon>Fungi</taxon>
        <taxon>Dikarya</taxon>
        <taxon>Ascomycota</taxon>
        <taxon>Pezizomycotina</taxon>
        <taxon>Dothideomycetes</taxon>
        <taxon>Pleosporomycetidae</taxon>
        <taxon>Pleosporales</taxon>
        <taxon>Massarineae</taxon>
        <taxon>Periconiaceae</taxon>
        <taxon>Periconia</taxon>
    </lineage>
</organism>
<keyword evidence="1" id="KW-0472">Membrane</keyword>
<gene>
    <name evidence="2" type="ORF">DM02DRAFT_523580</name>
</gene>
<feature type="transmembrane region" description="Helical" evidence="1">
    <location>
        <begin position="245"/>
        <end position="268"/>
    </location>
</feature>
<keyword evidence="1" id="KW-0812">Transmembrane</keyword>
<feature type="transmembrane region" description="Helical" evidence="1">
    <location>
        <begin position="92"/>
        <end position="115"/>
    </location>
</feature>
<feature type="transmembrane region" description="Helical" evidence="1">
    <location>
        <begin position="156"/>
        <end position="177"/>
    </location>
</feature>